<keyword evidence="3" id="KW-1003">Cell membrane</keyword>
<keyword evidence="5" id="KW-0677">Repeat</keyword>
<dbReference type="InterPro" id="IPR027417">
    <property type="entry name" value="P-loop_NTPase"/>
</dbReference>
<sequence>MNDPIMQIRGIVKEFSGVRVLHKITLDIFAGEVLGVLGENGAGKSTLLKIISGIYTKTSGSIKIDGSEVSIQSTADAKRLGIAMIPQEFNLISSLNVFENIFLGNEIKKGFLLNKSVMRDRANELLKELETDLSPDALIEHLSVAQKQMVEIAKALVNESRILIMDEPTTVLTDHEVDIFFSLVEKLKQRGVTIIFISHKLKEVKLLCDRLAILRDGHLVSVDDVAEIDEEDMARKMVGRELNQIYPQRTEHTDEVVLKVSNLSIKGVLQDINFDLKKGEVLGFAGLIGAGRTETAEAVMGLRKKDSGEIEINGKKAVINSIADAVSYNLAYLSEDRQGKGLIMNFDIPKNITLISLSSYVRGLIQHKKENQVAREYVKRFDIKAASLHSNLANLSGGNQQKVYLSKWMDTHPNILILDEPTRGIDVNTKKEIYHFIRSLTEQGVSIIVISSELEEVMGLSHRVMVMRSGQIMGELTGDAINEKEIMYYAAGLKTMAQA</sequence>
<gene>
    <name evidence="11" type="ORF">SAMN02745753_03380</name>
</gene>
<dbReference type="Gene3D" id="3.40.50.300">
    <property type="entry name" value="P-loop containing nucleotide triphosphate hydrolases"/>
    <property type="match status" value="2"/>
</dbReference>
<dbReference type="InterPro" id="IPR003439">
    <property type="entry name" value="ABC_transporter-like_ATP-bd"/>
</dbReference>
<dbReference type="OrthoDB" id="9776369at2"/>
<evidence type="ECO:0000256" key="6">
    <source>
        <dbReference type="ARBA" id="ARBA00022741"/>
    </source>
</evidence>
<dbReference type="RefSeq" id="WP_072840849.1">
    <property type="nucleotide sequence ID" value="NZ_FQVF01000017.1"/>
</dbReference>
<keyword evidence="8" id="KW-1278">Translocase</keyword>
<evidence type="ECO:0000256" key="4">
    <source>
        <dbReference type="ARBA" id="ARBA00022597"/>
    </source>
</evidence>
<evidence type="ECO:0000256" key="1">
    <source>
        <dbReference type="ARBA" id="ARBA00004202"/>
    </source>
</evidence>
<evidence type="ECO:0000256" key="7">
    <source>
        <dbReference type="ARBA" id="ARBA00022840"/>
    </source>
</evidence>
<evidence type="ECO:0000256" key="2">
    <source>
        <dbReference type="ARBA" id="ARBA00022448"/>
    </source>
</evidence>
<dbReference type="AlphaFoldDB" id="A0A1M5HMR0"/>
<dbReference type="GO" id="GO:0005886">
    <property type="term" value="C:plasma membrane"/>
    <property type="evidence" value="ECO:0007669"/>
    <property type="project" value="UniProtKB-SubCell"/>
</dbReference>
<evidence type="ECO:0000256" key="5">
    <source>
        <dbReference type="ARBA" id="ARBA00022737"/>
    </source>
</evidence>
<accession>A0A1M5HMR0</accession>
<keyword evidence="4" id="KW-0762">Sugar transport</keyword>
<dbReference type="CDD" id="cd03215">
    <property type="entry name" value="ABC_Carb_Monos_II"/>
    <property type="match status" value="1"/>
</dbReference>
<dbReference type="Proteomes" id="UP000184517">
    <property type="component" value="Unassembled WGS sequence"/>
</dbReference>
<keyword evidence="7 11" id="KW-0067">ATP-binding</keyword>
<proteinExistence type="predicted"/>
<feature type="domain" description="ABC transporter" evidence="10">
    <location>
        <begin position="6"/>
        <end position="241"/>
    </location>
</feature>
<reference evidence="12" key="1">
    <citation type="submission" date="2016-11" db="EMBL/GenBank/DDBJ databases">
        <authorList>
            <person name="Varghese N."/>
            <person name="Submissions S."/>
        </authorList>
    </citation>
    <scope>NUCLEOTIDE SEQUENCE [LARGE SCALE GENOMIC DNA]</scope>
    <source>
        <strain evidence="12">DSM 16579</strain>
    </source>
</reference>
<keyword evidence="2" id="KW-0813">Transport</keyword>
<protein>
    <submittedName>
        <fullName evidence="11">Monosaccharide ABC transporter ATP-binding protein, CUT2 family</fullName>
    </submittedName>
</protein>
<dbReference type="Pfam" id="PF00005">
    <property type="entry name" value="ABC_tran"/>
    <property type="match status" value="2"/>
</dbReference>
<evidence type="ECO:0000313" key="11">
    <source>
        <dbReference type="EMBL" id="SHG17112.1"/>
    </source>
</evidence>
<keyword evidence="9" id="KW-0472">Membrane</keyword>
<comment type="subcellular location">
    <subcellularLocation>
        <location evidence="1">Cell membrane</location>
        <topology evidence="1">Peripheral membrane protein</topology>
    </subcellularLocation>
</comment>
<dbReference type="EMBL" id="FQVF01000017">
    <property type="protein sequence ID" value="SHG17112.1"/>
    <property type="molecule type" value="Genomic_DNA"/>
</dbReference>
<evidence type="ECO:0000313" key="12">
    <source>
        <dbReference type="Proteomes" id="UP000184517"/>
    </source>
</evidence>
<evidence type="ECO:0000259" key="10">
    <source>
        <dbReference type="PROSITE" id="PS50893"/>
    </source>
</evidence>
<name>A0A1M5HMR0_9GAMM</name>
<evidence type="ECO:0000256" key="8">
    <source>
        <dbReference type="ARBA" id="ARBA00022967"/>
    </source>
</evidence>
<dbReference type="GO" id="GO:0016887">
    <property type="term" value="F:ATP hydrolysis activity"/>
    <property type="evidence" value="ECO:0007669"/>
    <property type="project" value="InterPro"/>
</dbReference>
<dbReference type="PROSITE" id="PS50893">
    <property type="entry name" value="ABC_TRANSPORTER_2"/>
    <property type="match status" value="2"/>
</dbReference>
<keyword evidence="6" id="KW-0547">Nucleotide-binding</keyword>
<feature type="domain" description="ABC transporter" evidence="10">
    <location>
        <begin position="251"/>
        <end position="494"/>
    </location>
</feature>
<dbReference type="FunFam" id="3.40.50.300:FF:000127">
    <property type="entry name" value="Ribose import ATP-binding protein RbsA"/>
    <property type="match status" value="1"/>
</dbReference>
<dbReference type="CDD" id="cd03216">
    <property type="entry name" value="ABC_Carb_Monos_I"/>
    <property type="match status" value="1"/>
</dbReference>
<dbReference type="PANTHER" id="PTHR43790">
    <property type="entry name" value="CARBOHYDRATE TRANSPORT ATP-BINDING PROTEIN MG119-RELATED"/>
    <property type="match status" value="1"/>
</dbReference>
<dbReference type="SMART" id="SM00382">
    <property type="entry name" value="AAA"/>
    <property type="match status" value="2"/>
</dbReference>
<evidence type="ECO:0000256" key="9">
    <source>
        <dbReference type="ARBA" id="ARBA00023136"/>
    </source>
</evidence>
<dbReference type="InterPro" id="IPR003593">
    <property type="entry name" value="AAA+_ATPase"/>
</dbReference>
<dbReference type="SUPFAM" id="SSF52540">
    <property type="entry name" value="P-loop containing nucleoside triphosphate hydrolases"/>
    <property type="match status" value="2"/>
</dbReference>
<dbReference type="GO" id="GO:0005524">
    <property type="term" value="F:ATP binding"/>
    <property type="evidence" value="ECO:0007669"/>
    <property type="project" value="UniProtKB-KW"/>
</dbReference>
<keyword evidence="12" id="KW-1185">Reference proteome</keyword>
<evidence type="ECO:0000256" key="3">
    <source>
        <dbReference type="ARBA" id="ARBA00022475"/>
    </source>
</evidence>
<dbReference type="PANTHER" id="PTHR43790:SF9">
    <property type="entry name" value="GALACTOFURANOSE TRANSPORTER ATP-BINDING PROTEIN YTFR"/>
    <property type="match status" value="1"/>
</dbReference>
<organism evidence="11 12">
    <name type="scientific">Marinomonas polaris DSM 16579</name>
    <dbReference type="NCBI Taxonomy" id="1122206"/>
    <lineage>
        <taxon>Bacteria</taxon>
        <taxon>Pseudomonadati</taxon>
        <taxon>Pseudomonadota</taxon>
        <taxon>Gammaproteobacteria</taxon>
        <taxon>Oceanospirillales</taxon>
        <taxon>Oceanospirillaceae</taxon>
        <taxon>Marinomonas</taxon>
    </lineage>
</organism>
<dbReference type="InterPro" id="IPR050107">
    <property type="entry name" value="ABC_carbohydrate_import_ATPase"/>
</dbReference>
<dbReference type="STRING" id="1122206.SAMN02745753_03380"/>